<dbReference type="Proteomes" id="UP000060778">
    <property type="component" value="Chromosome"/>
</dbReference>
<accession>A0A0U2VFQ4</accession>
<keyword evidence="1" id="KW-0812">Transmembrane</keyword>
<dbReference type="GeneID" id="43131620"/>
<organism evidence="2 3">
    <name type="scientific">Ignicoccus islandicus DSM 13165</name>
    <dbReference type="NCBI Taxonomy" id="940295"/>
    <lineage>
        <taxon>Archaea</taxon>
        <taxon>Thermoproteota</taxon>
        <taxon>Thermoprotei</taxon>
        <taxon>Desulfurococcales</taxon>
        <taxon>Desulfurococcaceae</taxon>
        <taxon>Ignicoccus</taxon>
    </lineage>
</organism>
<keyword evidence="3" id="KW-1185">Reference proteome</keyword>
<evidence type="ECO:0000313" key="3">
    <source>
        <dbReference type="Proteomes" id="UP000060778"/>
    </source>
</evidence>
<feature type="transmembrane region" description="Helical" evidence="1">
    <location>
        <begin position="6"/>
        <end position="27"/>
    </location>
</feature>
<name>A0A0U2VFQ4_9CREN</name>
<dbReference type="AlphaFoldDB" id="A0A0U2VFQ4"/>
<protein>
    <submittedName>
        <fullName evidence="2">Uncharacterized protein</fullName>
    </submittedName>
</protein>
<evidence type="ECO:0000256" key="1">
    <source>
        <dbReference type="SAM" id="Phobius"/>
    </source>
</evidence>
<proteinExistence type="predicted"/>
<dbReference type="KEGG" id="iis:EYM_07930"/>
<sequence length="55" mass="5956">MKKAALINILGIEITLGGLLLLITYLLQTILIAASAMHLQEKLNETQSVISILLP</sequence>
<keyword evidence="1" id="KW-1133">Transmembrane helix</keyword>
<reference evidence="2 3" key="1">
    <citation type="submission" date="2013-11" db="EMBL/GenBank/DDBJ databases">
        <title>Comparative genomics of Ignicoccus.</title>
        <authorList>
            <person name="Podar M."/>
        </authorList>
    </citation>
    <scope>NUCLEOTIDE SEQUENCE [LARGE SCALE GENOMIC DNA]</scope>
    <source>
        <strain evidence="2 3">DSM 13165</strain>
    </source>
</reference>
<dbReference type="RefSeq" id="WP_157058812.1">
    <property type="nucleotide sequence ID" value="NZ_CP006867.1"/>
</dbReference>
<gene>
    <name evidence="2" type="ORF">EYM_07930</name>
</gene>
<evidence type="ECO:0000313" key="2">
    <source>
        <dbReference type="EMBL" id="ALU12834.1"/>
    </source>
</evidence>
<dbReference type="EMBL" id="CP006867">
    <property type="protein sequence ID" value="ALU12834.1"/>
    <property type="molecule type" value="Genomic_DNA"/>
</dbReference>
<keyword evidence="1" id="KW-0472">Membrane</keyword>
<dbReference type="STRING" id="940295.EYM_07930"/>